<dbReference type="Proteomes" id="UP000199206">
    <property type="component" value="Unassembled WGS sequence"/>
</dbReference>
<dbReference type="GO" id="GO:0007165">
    <property type="term" value="P:signal transduction"/>
    <property type="evidence" value="ECO:0007669"/>
    <property type="project" value="InterPro"/>
</dbReference>
<dbReference type="GO" id="GO:0006935">
    <property type="term" value="P:chemotaxis"/>
    <property type="evidence" value="ECO:0007669"/>
    <property type="project" value="InterPro"/>
</dbReference>
<name>A0A1H7ZE47_9SPHN</name>
<keyword evidence="3" id="KW-1185">Reference proteome</keyword>
<dbReference type="InterPro" id="IPR039315">
    <property type="entry name" value="CheW"/>
</dbReference>
<dbReference type="PROSITE" id="PS50851">
    <property type="entry name" value="CHEW"/>
    <property type="match status" value="1"/>
</dbReference>
<reference evidence="3" key="1">
    <citation type="submission" date="2016-10" db="EMBL/GenBank/DDBJ databases">
        <authorList>
            <person name="Varghese N."/>
            <person name="Submissions S."/>
        </authorList>
    </citation>
    <scope>NUCLEOTIDE SEQUENCE [LARGE SCALE GENOMIC DNA]</scope>
    <source>
        <strain evidence="3">S6-262</strain>
    </source>
</reference>
<dbReference type="InterPro" id="IPR036061">
    <property type="entry name" value="CheW-like_dom_sf"/>
</dbReference>
<dbReference type="STRING" id="1166340.SAMN05192583_0659"/>
<organism evidence="2 3">
    <name type="scientific">Sphingomonas gellani</name>
    <dbReference type="NCBI Taxonomy" id="1166340"/>
    <lineage>
        <taxon>Bacteria</taxon>
        <taxon>Pseudomonadati</taxon>
        <taxon>Pseudomonadota</taxon>
        <taxon>Alphaproteobacteria</taxon>
        <taxon>Sphingomonadales</taxon>
        <taxon>Sphingomonadaceae</taxon>
        <taxon>Sphingomonas</taxon>
    </lineage>
</organism>
<dbReference type="AlphaFoldDB" id="A0A1H7ZE47"/>
<evidence type="ECO:0000313" key="2">
    <source>
        <dbReference type="EMBL" id="SEM56680.1"/>
    </source>
</evidence>
<dbReference type="EMBL" id="FOCF01000001">
    <property type="protein sequence ID" value="SEM56680.1"/>
    <property type="molecule type" value="Genomic_DNA"/>
</dbReference>
<dbReference type="Gene3D" id="2.40.50.180">
    <property type="entry name" value="CheA-289, Domain 4"/>
    <property type="match status" value="1"/>
</dbReference>
<dbReference type="Pfam" id="PF01584">
    <property type="entry name" value="CheW"/>
    <property type="match status" value="1"/>
</dbReference>
<dbReference type="SMART" id="SM00260">
    <property type="entry name" value="CheW"/>
    <property type="match status" value="1"/>
</dbReference>
<dbReference type="SUPFAM" id="SSF50341">
    <property type="entry name" value="CheW-like"/>
    <property type="match status" value="1"/>
</dbReference>
<evidence type="ECO:0000313" key="3">
    <source>
        <dbReference type="Proteomes" id="UP000199206"/>
    </source>
</evidence>
<dbReference type="InterPro" id="IPR002545">
    <property type="entry name" value="CheW-lke_dom"/>
</dbReference>
<dbReference type="GO" id="GO:0005829">
    <property type="term" value="C:cytosol"/>
    <property type="evidence" value="ECO:0007669"/>
    <property type="project" value="TreeGrafter"/>
</dbReference>
<accession>A0A1H7ZE47</accession>
<proteinExistence type="predicted"/>
<dbReference type="OrthoDB" id="3291462at2"/>
<dbReference type="PANTHER" id="PTHR22617:SF23">
    <property type="entry name" value="CHEMOTAXIS PROTEIN CHEW"/>
    <property type="match status" value="1"/>
</dbReference>
<feature type="domain" description="CheW-like" evidence="1">
    <location>
        <begin position="14"/>
        <end position="158"/>
    </location>
</feature>
<gene>
    <name evidence="2" type="ORF">SAMN05192583_0659</name>
</gene>
<sequence length="171" mass="18372">MHDPTTINWDEGGQVGVLTFDLDGEVFAVEAISVREILDIIPQTAVPGASALVGSVVNFRGRVIPLADLRVAFGMGPAPVTGDSRIVVIEIDLDDQPTLLGLRADKVHEVTALAKCDSEEPPTVGMRWRRDHVRSLVRRDQGLIVVPDLQAIFASATAEPQPATASIHSIH</sequence>
<protein>
    <submittedName>
        <fullName evidence="2">Purine-binding chemotaxis protein CheW</fullName>
    </submittedName>
</protein>
<dbReference type="PANTHER" id="PTHR22617">
    <property type="entry name" value="CHEMOTAXIS SENSOR HISTIDINE KINASE-RELATED"/>
    <property type="match status" value="1"/>
</dbReference>
<evidence type="ECO:0000259" key="1">
    <source>
        <dbReference type="PROSITE" id="PS50851"/>
    </source>
</evidence>
<dbReference type="Gene3D" id="2.30.30.40">
    <property type="entry name" value="SH3 Domains"/>
    <property type="match status" value="1"/>
</dbReference>